<name>A0A6J5N4P3_9CAUD</name>
<gene>
    <name evidence="1" type="ORF">UFOVP639_27</name>
</gene>
<protein>
    <submittedName>
        <fullName evidence="1">Uncharacterized protein</fullName>
    </submittedName>
</protein>
<dbReference type="EMBL" id="LR796603">
    <property type="protein sequence ID" value="CAB4153762.1"/>
    <property type="molecule type" value="Genomic_DNA"/>
</dbReference>
<reference evidence="1" key="1">
    <citation type="submission" date="2020-04" db="EMBL/GenBank/DDBJ databases">
        <authorList>
            <person name="Chiriac C."/>
            <person name="Salcher M."/>
            <person name="Ghai R."/>
            <person name="Kavagutti S V."/>
        </authorList>
    </citation>
    <scope>NUCLEOTIDE SEQUENCE</scope>
</reference>
<proteinExistence type="predicted"/>
<evidence type="ECO:0000313" key="1">
    <source>
        <dbReference type="EMBL" id="CAB4153762.1"/>
    </source>
</evidence>
<organism evidence="1">
    <name type="scientific">uncultured Caudovirales phage</name>
    <dbReference type="NCBI Taxonomy" id="2100421"/>
    <lineage>
        <taxon>Viruses</taxon>
        <taxon>Duplodnaviria</taxon>
        <taxon>Heunggongvirae</taxon>
        <taxon>Uroviricota</taxon>
        <taxon>Caudoviricetes</taxon>
        <taxon>Peduoviridae</taxon>
        <taxon>Maltschvirus</taxon>
        <taxon>Maltschvirus maltsch</taxon>
    </lineage>
</organism>
<accession>A0A6J5N4P3</accession>
<sequence length="83" mass="10010">MTEEEFFEKNGQTLHIRLLIYYNEYASEEEKENQEDTDILFFEMEEGRYSIRYGDLKRRADEETIAYIENNGGDIKDILKNED</sequence>